<keyword evidence="3" id="KW-1185">Reference proteome</keyword>
<feature type="transmembrane region" description="Helical" evidence="1">
    <location>
        <begin position="50"/>
        <end position="69"/>
    </location>
</feature>
<protein>
    <recommendedName>
        <fullName evidence="4">Secreted protein</fullName>
    </recommendedName>
</protein>
<evidence type="ECO:0000256" key="1">
    <source>
        <dbReference type="SAM" id="Phobius"/>
    </source>
</evidence>
<keyword evidence="1" id="KW-1133">Transmembrane helix</keyword>
<evidence type="ECO:0008006" key="4">
    <source>
        <dbReference type="Google" id="ProtNLM"/>
    </source>
</evidence>
<accession>A0ABR0B9L7</accession>
<reference evidence="2 3" key="1">
    <citation type="journal article" date="2023" name="Nucleic Acids Res.">
        <title>The hologenome of Daphnia magna reveals possible DNA methylation and microbiome-mediated evolution of the host genome.</title>
        <authorList>
            <person name="Chaturvedi A."/>
            <person name="Li X."/>
            <person name="Dhandapani V."/>
            <person name="Marshall H."/>
            <person name="Kissane S."/>
            <person name="Cuenca-Cambronero M."/>
            <person name="Asole G."/>
            <person name="Calvet F."/>
            <person name="Ruiz-Romero M."/>
            <person name="Marangio P."/>
            <person name="Guigo R."/>
            <person name="Rago D."/>
            <person name="Mirbahai L."/>
            <person name="Eastwood N."/>
            <person name="Colbourne J.K."/>
            <person name="Zhou J."/>
            <person name="Mallon E."/>
            <person name="Orsini L."/>
        </authorList>
    </citation>
    <scope>NUCLEOTIDE SEQUENCE [LARGE SCALE GENOMIC DNA]</scope>
    <source>
        <strain evidence="2">LRV0_1</strain>
    </source>
</reference>
<proteinExistence type="predicted"/>
<sequence>MAWIIAYAAFSVVNHLASRSFRFLEILEGNSILAIAPQKPDGVGYRPRCAFRPSFVLVTSLFFFSFRFLPKFASMTTMTPSLFHVFCRKVSMKK</sequence>
<organism evidence="2 3">
    <name type="scientific">Daphnia magna</name>
    <dbReference type="NCBI Taxonomy" id="35525"/>
    <lineage>
        <taxon>Eukaryota</taxon>
        <taxon>Metazoa</taxon>
        <taxon>Ecdysozoa</taxon>
        <taxon>Arthropoda</taxon>
        <taxon>Crustacea</taxon>
        <taxon>Branchiopoda</taxon>
        <taxon>Diplostraca</taxon>
        <taxon>Cladocera</taxon>
        <taxon>Anomopoda</taxon>
        <taxon>Daphniidae</taxon>
        <taxon>Daphnia</taxon>
    </lineage>
</organism>
<gene>
    <name evidence="2" type="ORF">OUZ56_032815</name>
</gene>
<name>A0ABR0B9L7_9CRUS</name>
<keyword evidence="1" id="KW-0472">Membrane</keyword>
<dbReference type="EMBL" id="JAOYFB010000042">
    <property type="protein sequence ID" value="KAK4045277.1"/>
    <property type="molecule type" value="Genomic_DNA"/>
</dbReference>
<comment type="caution">
    <text evidence="2">The sequence shown here is derived from an EMBL/GenBank/DDBJ whole genome shotgun (WGS) entry which is preliminary data.</text>
</comment>
<evidence type="ECO:0000313" key="3">
    <source>
        <dbReference type="Proteomes" id="UP001234178"/>
    </source>
</evidence>
<evidence type="ECO:0000313" key="2">
    <source>
        <dbReference type="EMBL" id="KAK4045277.1"/>
    </source>
</evidence>
<keyword evidence="1" id="KW-0812">Transmembrane</keyword>
<dbReference type="Proteomes" id="UP001234178">
    <property type="component" value="Unassembled WGS sequence"/>
</dbReference>